<dbReference type="GO" id="GO:0008333">
    <property type="term" value="P:endosome to lysosome transport"/>
    <property type="evidence" value="ECO:0007669"/>
    <property type="project" value="TreeGrafter"/>
</dbReference>
<dbReference type="SMART" id="SM00212">
    <property type="entry name" value="UBCc"/>
    <property type="match status" value="1"/>
</dbReference>
<gene>
    <name evidence="2" type="ORF">EPR50_G00085740</name>
</gene>
<dbReference type="CDD" id="cd11685">
    <property type="entry name" value="UEV_TSG101-like"/>
    <property type="match status" value="1"/>
</dbReference>
<dbReference type="GO" id="GO:0043130">
    <property type="term" value="F:ubiquitin binding"/>
    <property type="evidence" value="ECO:0007669"/>
    <property type="project" value="TreeGrafter"/>
</dbReference>
<dbReference type="STRING" id="8167.A0A484D275"/>
<organism evidence="2 3">
    <name type="scientific">Perca flavescens</name>
    <name type="common">American yellow perch</name>
    <name type="synonym">Morone flavescens</name>
    <dbReference type="NCBI Taxonomy" id="8167"/>
    <lineage>
        <taxon>Eukaryota</taxon>
        <taxon>Metazoa</taxon>
        <taxon>Chordata</taxon>
        <taxon>Craniata</taxon>
        <taxon>Vertebrata</taxon>
        <taxon>Euteleostomi</taxon>
        <taxon>Actinopterygii</taxon>
        <taxon>Neopterygii</taxon>
        <taxon>Teleostei</taxon>
        <taxon>Neoteleostei</taxon>
        <taxon>Acanthomorphata</taxon>
        <taxon>Eupercaria</taxon>
        <taxon>Perciformes</taxon>
        <taxon>Percoidei</taxon>
        <taxon>Percidae</taxon>
        <taxon>Percinae</taxon>
        <taxon>Perca</taxon>
    </lineage>
</organism>
<dbReference type="PANTHER" id="PTHR23306:SF25">
    <property type="entry name" value="TUMOR SUSCEPTIBILITY GENE 101 PROTEIN"/>
    <property type="match status" value="1"/>
</dbReference>
<dbReference type="InterPro" id="IPR016135">
    <property type="entry name" value="UBQ-conjugating_enzyme/RWD"/>
</dbReference>
<dbReference type="Gene3D" id="3.10.110.10">
    <property type="entry name" value="Ubiquitin Conjugating Enzyme"/>
    <property type="match status" value="1"/>
</dbReference>
<dbReference type="GO" id="GO:0000813">
    <property type="term" value="C:ESCRT I complex"/>
    <property type="evidence" value="ECO:0007669"/>
    <property type="project" value="TreeGrafter"/>
</dbReference>
<evidence type="ECO:0000313" key="2">
    <source>
        <dbReference type="EMBL" id="TDH09341.1"/>
    </source>
</evidence>
<keyword evidence="3" id="KW-1185">Reference proteome</keyword>
<dbReference type="InterPro" id="IPR008883">
    <property type="entry name" value="UEV_N"/>
</dbReference>
<dbReference type="InterPro" id="IPR052070">
    <property type="entry name" value="ESCRT-I_UEV_domain"/>
</dbReference>
<sequence length="192" mass="22441">MPHFEDVIKKMLPKTYHRKHVAHEIYVALHHFKSLVPMMDKYVYNDGTTKNLMSLTGTIPVMFADQTYNIPVCLWFEESYPQTAPICYVRPTREMMFLSGKYISSNGEVTLPYLEEWKNSECDLMTLLRVMVVMFGEIPPVCMQSHPETEEAPCWLQFHRQPEVLSKADGSLYLHLAREDDLPFQQENETNC</sequence>
<dbReference type="GO" id="GO:0015031">
    <property type="term" value="P:protein transport"/>
    <property type="evidence" value="ECO:0007669"/>
    <property type="project" value="InterPro"/>
</dbReference>
<dbReference type="Proteomes" id="UP000295070">
    <property type="component" value="Chromosome 8"/>
</dbReference>
<dbReference type="PROSITE" id="PS51322">
    <property type="entry name" value="UEV"/>
    <property type="match status" value="1"/>
</dbReference>
<dbReference type="PANTHER" id="PTHR23306">
    <property type="entry name" value="TUMOR SUSCEPTIBILITY GENE 101 PROTEIN-RELATED"/>
    <property type="match status" value="1"/>
</dbReference>
<feature type="domain" description="UEV" evidence="1">
    <location>
        <begin position="2"/>
        <end position="145"/>
    </location>
</feature>
<dbReference type="Pfam" id="PF05743">
    <property type="entry name" value="UEV"/>
    <property type="match status" value="1"/>
</dbReference>
<evidence type="ECO:0000259" key="1">
    <source>
        <dbReference type="PROSITE" id="PS51322"/>
    </source>
</evidence>
<dbReference type="SUPFAM" id="SSF54495">
    <property type="entry name" value="UBC-like"/>
    <property type="match status" value="1"/>
</dbReference>
<comment type="caution">
    <text evidence="2">The sequence shown here is derived from an EMBL/GenBank/DDBJ whole genome shotgun (WGS) entry which is preliminary data.</text>
</comment>
<accession>A0A484D275</accession>
<reference evidence="2 3" key="1">
    <citation type="submission" date="2019-01" db="EMBL/GenBank/DDBJ databases">
        <title>A chromosome-scale genome assembly of the yellow perch, Perca flavescens.</title>
        <authorList>
            <person name="Feron R."/>
            <person name="Morvezen R."/>
            <person name="Bestin A."/>
            <person name="Haffray P."/>
            <person name="Klopp C."/>
            <person name="Zahm M."/>
            <person name="Cabau C."/>
            <person name="Roques C."/>
            <person name="Donnadieu C."/>
            <person name="Bouchez O."/>
            <person name="Christie M."/>
            <person name="Larson W."/>
            <person name="Guiguen Y."/>
        </authorList>
    </citation>
    <scope>NUCLEOTIDE SEQUENCE [LARGE SCALE GENOMIC DNA]</scope>
    <source>
        <strain evidence="2">YP-PL-M2</strain>
        <tissue evidence="2">Blood</tissue>
    </source>
</reference>
<proteinExistence type="predicted"/>
<evidence type="ECO:0000313" key="3">
    <source>
        <dbReference type="Proteomes" id="UP000295070"/>
    </source>
</evidence>
<dbReference type="EMBL" id="SCKG01000008">
    <property type="protein sequence ID" value="TDH09341.1"/>
    <property type="molecule type" value="Genomic_DNA"/>
</dbReference>
<name>A0A484D275_PERFV</name>
<dbReference type="AlphaFoldDB" id="A0A484D275"/>
<protein>
    <recommendedName>
        <fullName evidence="1">UEV domain-containing protein</fullName>
    </recommendedName>
</protein>